<feature type="chain" id="PRO_5047035875" description="Cell wall binding repeat protein" evidence="1">
    <location>
        <begin position="32"/>
        <end position="484"/>
    </location>
</feature>
<evidence type="ECO:0000313" key="3">
    <source>
        <dbReference type="Proteomes" id="UP000295818"/>
    </source>
</evidence>
<protein>
    <recommendedName>
        <fullName evidence="4">Cell wall binding repeat protein</fullName>
    </recommendedName>
</protein>
<proteinExistence type="predicted"/>
<organism evidence="2 3">
    <name type="scientific">Kribbella orskensis</name>
    <dbReference type="NCBI Taxonomy" id="2512216"/>
    <lineage>
        <taxon>Bacteria</taxon>
        <taxon>Bacillati</taxon>
        <taxon>Actinomycetota</taxon>
        <taxon>Actinomycetes</taxon>
        <taxon>Propionibacteriales</taxon>
        <taxon>Kribbellaceae</taxon>
        <taxon>Kribbella</taxon>
    </lineage>
</organism>
<sequence length="484" mass="50968">MSKSHRVARGMAVLAVLGLGGIAVTSATAGAAAPTASPSPSSSASVPSATDPNLYPFGAPTGGVAVKVPAPPQEPTLSPTYTTKTTTRIYGSNPYEEAVSVTQHIWPAALPENAPNETNNVPDRPWGITLITPDDPLSGISAVPLIHFPDDAPVLFVNNNGVPDVTLNEIKRLGDTGIVRPPMSNADVFLVGAAANAKVESQLTAIGIKYKTVTGSDVFSLADNVDKLYGSIQNPDLGVPQMGGSASSSGNGMQNVFVGSADGNDWQYYLPATHWASHMPTGMLWSHRNSLPSATVDALKRRNGHALIYVFGGPNQVSASVVQQLSHYGAVQRITADDPVAFNTPATTTPENISVAFAKMHDPAGQVGWGILGPGHGFTLVNVSNWQGAVASAPLSHLGFHAPMLVTTDSNSTLPTEVDDYYKAVAPTFLDSPGEGPYNMTYLIGSWNQLSWPLQAHIDYDSEMSNRRVWSNNNGGRYSDSSQP</sequence>
<name>A0ABY2BE24_9ACTN</name>
<dbReference type="EMBL" id="SLWM01000015">
    <property type="protein sequence ID" value="TCO17027.1"/>
    <property type="molecule type" value="Genomic_DNA"/>
</dbReference>
<reference evidence="2 3" key="1">
    <citation type="journal article" date="2015" name="Stand. Genomic Sci.">
        <title>Genomic Encyclopedia of Bacterial and Archaeal Type Strains, Phase III: the genomes of soil and plant-associated and newly described type strains.</title>
        <authorList>
            <person name="Whitman W.B."/>
            <person name="Woyke T."/>
            <person name="Klenk H.P."/>
            <person name="Zhou Y."/>
            <person name="Lilburn T.G."/>
            <person name="Beck B.J."/>
            <person name="De Vos P."/>
            <person name="Vandamme P."/>
            <person name="Eisen J.A."/>
            <person name="Garrity G."/>
            <person name="Hugenholtz P."/>
            <person name="Kyrpides N.C."/>
        </authorList>
    </citation>
    <scope>NUCLEOTIDE SEQUENCE [LARGE SCALE GENOMIC DNA]</scope>
    <source>
        <strain evidence="2 3">VKM Ac-2538</strain>
    </source>
</reference>
<evidence type="ECO:0000256" key="1">
    <source>
        <dbReference type="SAM" id="SignalP"/>
    </source>
</evidence>
<dbReference type="RefSeq" id="WP_132192461.1">
    <property type="nucleotide sequence ID" value="NZ_SLWM01000015.1"/>
</dbReference>
<gene>
    <name evidence="2" type="ORF">EV644_11547</name>
</gene>
<dbReference type="Proteomes" id="UP000295818">
    <property type="component" value="Unassembled WGS sequence"/>
</dbReference>
<evidence type="ECO:0000313" key="2">
    <source>
        <dbReference type="EMBL" id="TCO17027.1"/>
    </source>
</evidence>
<evidence type="ECO:0008006" key="4">
    <source>
        <dbReference type="Google" id="ProtNLM"/>
    </source>
</evidence>
<feature type="signal peptide" evidence="1">
    <location>
        <begin position="1"/>
        <end position="31"/>
    </location>
</feature>
<keyword evidence="3" id="KW-1185">Reference proteome</keyword>
<keyword evidence="1" id="KW-0732">Signal</keyword>
<accession>A0ABY2BE24</accession>
<comment type="caution">
    <text evidence="2">The sequence shown here is derived from an EMBL/GenBank/DDBJ whole genome shotgun (WGS) entry which is preliminary data.</text>
</comment>